<dbReference type="PANTHER" id="PTHR14024:SF49">
    <property type="entry name" value="LIPID STORAGE DROPLETS SURFACE-BINDING PROTEIN 1"/>
    <property type="match status" value="1"/>
</dbReference>
<sequence>MAQVQQPHQDQQPHAKYNFVHHVTSLPLVHDTLDQAKRIPMAKGAGKLVSNVSKTALAYAKPIEPYLERADHYADQQLSNLEQKYPLVKAPTQEIRDKTSGAAKTTVDTYVGAVTDKFSGVNGHHLKQQAKEGKDAAIPALNARVDAVCKPVLDLVEDLLDTYLPKQKRQAKEAAEKTEGKVSEAQEQAKSTVLRVYDLSTSLMDRSLNKAKQTAHAAGHTVHTAADYARWSVQHPTQVPGAAYETASARVHDLRERVDGTLDVTRSRVHHVSELVQQAKQETVRVYQDTQKHAPEGQPKRLVWTTISTSLTLMNEAISYAAQVIKEQADEARKQSDVLDKAAKKTEHAADKAGEHVDTAKDKAKEVGEQAHEQVGKPAKKQGHKAKEHAEEQVSQSADQVKHAADQAKQ</sequence>
<evidence type="ECO:0000256" key="1">
    <source>
        <dbReference type="ARBA" id="ARBA00006311"/>
    </source>
</evidence>
<comment type="caution">
    <text evidence="3">The sequence shown here is derived from an EMBL/GenBank/DDBJ whole genome shotgun (WGS) entry which is preliminary data.</text>
</comment>
<feature type="compositionally biased region" description="Basic and acidic residues" evidence="2">
    <location>
        <begin position="400"/>
        <end position="410"/>
    </location>
</feature>
<protein>
    <submittedName>
        <fullName evidence="3">Uncharacterized protein</fullName>
    </submittedName>
</protein>
<feature type="compositionally biased region" description="Basic and acidic residues" evidence="2">
    <location>
        <begin position="336"/>
        <end position="375"/>
    </location>
</feature>
<dbReference type="OrthoDB" id="376826at2759"/>
<reference evidence="3 4" key="1">
    <citation type="submission" date="2016-07" db="EMBL/GenBank/DDBJ databases">
        <title>Pervasive Adenine N6-methylation of Active Genes in Fungi.</title>
        <authorList>
            <consortium name="DOE Joint Genome Institute"/>
            <person name="Mondo S.J."/>
            <person name="Dannebaum R.O."/>
            <person name="Kuo R.C."/>
            <person name="Labutti K."/>
            <person name="Haridas S."/>
            <person name="Kuo A."/>
            <person name="Salamov A."/>
            <person name="Ahrendt S.R."/>
            <person name="Lipzen A."/>
            <person name="Sullivan W."/>
            <person name="Andreopoulos W.B."/>
            <person name="Clum A."/>
            <person name="Lindquist E."/>
            <person name="Daum C."/>
            <person name="Ramamoorthy G.K."/>
            <person name="Gryganskyi A."/>
            <person name="Culley D."/>
            <person name="Magnuson J.K."/>
            <person name="James T.Y."/>
            <person name="O'Malley M.A."/>
            <person name="Stajich J.E."/>
            <person name="Spatafora J.W."/>
            <person name="Visel A."/>
            <person name="Grigoriev I.V."/>
        </authorList>
    </citation>
    <scope>NUCLEOTIDE SEQUENCE [LARGE SCALE GENOMIC DNA]</scope>
    <source>
        <strain evidence="3 4">12-1054</strain>
    </source>
</reference>
<dbReference type="GO" id="GO:0005829">
    <property type="term" value="C:cytosol"/>
    <property type="evidence" value="ECO:0007669"/>
    <property type="project" value="TreeGrafter"/>
</dbReference>
<proteinExistence type="inferred from homology"/>
<name>A0A1Y2F2Z4_PROLT</name>
<dbReference type="RefSeq" id="XP_040723343.1">
    <property type="nucleotide sequence ID" value="XM_040865963.1"/>
</dbReference>
<evidence type="ECO:0000313" key="3">
    <source>
        <dbReference type="EMBL" id="ORY78232.1"/>
    </source>
</evidence>
<dbReference type="EMBL" id="MCFI01000018">
    <property type="protein sequence ID" value="ORY78232.1"/>
    <property type="molecule type" value="Genomic_DNA"/>
</dbReference>
<accession>A0A1Y2F2Z4</accession>
<dbReference type="PANTHER" id="PTHR14024">
    <property type="entry name" value="PERILIPIN"/>
    <property type="match status" value="1"/>
</dbReference>
<gene>
    <name evidence="3" type="ORF">BCR37DRAFT_116943</name>
</gene>
<dbReference type="InterPro" id="IPR004279">
    <property type="entry name" value="Perilipin"/>
</dbReference>
<dbReference type="GeneID" id="63782562"/>
<dbReference type="AlphaFoldDB" id="A0A1Y2F2Z4"/>
<keyword evidence="4" id="KW-1185">Reference proteome</keyword>
<dbReference type="Proteomes" id="UP000193685">
    <property type="component" value="Unassembled WGS sequence"/>
</dbReference>
<feature type="region of interest" description="Disordered" evidence="2">
    <location>
        <begin position="336"/>
        <end position="410"/>
    </location>
</feature>
<comment type="similarity">
    <text evidence="1">Belongs to the perilipin family.</text>
</comment>
<evidence type="ECO:0000256" key="2">
    <source>
        <dbReference type="SAM" id="MobiDB-lite"/>
    </source>
</evidence>
<dbReference type="GO" id="GO:0010890">
    <property type="term" value="P:positive regulation of triglyceride storage"/>
    <property type="evidence" value="ECO:0007669"/>
    <property type="project" value="TreeGrafter"/>
</dbReference>
<feature type="compositionally biased region" description="Basic residues" evidence="2">
    <location>
        <begin position="378"/>
        <end position="387"/>
    </location>
</feature>
<dbReference type="Pfam" id="PF03036">
    <property type="entry name" value="Perilipin"/>
    <property type="match status" value="1"/>
</dbReference>
<dbReference type="GO" id="GO:0019915">
    <property type="term" value="P:lipid storage"/>
    <property type="evidence" value="ECO:0007669"/>
    <property type="project" value="TreeGrafter"/>
</dbReference>
<organism evidence="3 4">
    <name type="scientific">Protomyces lactucae-debilis</name>
    <dbReference type="NCBI Taxonomy" id="2754530"/>
    <lineage>
        <taxon>Eukaryota</taxon>
        <taxon>Fungi</taxon>
        <taxon>Dikarya</taxon>
        <taxon>Ascomycota</taxon>
        <taxon>Taphrinomycotina</taxon>
        <taxon>Taphrinomycetes</taxon>
        <taxon>Taphrinales</taxon>
        <taxon>Protomycetaceae</taxon>
        <taxon>Protomyces</taxon>
    </lineage>
</organism>
<evidence type="ECO:0000313" key="4">
    <source>
        <dbReference type="Proteomes" id="UP000193685"/>
    </source>
</evidence>
<dbReference type="GO" id="GO:0005811">
    <property type="term" value="C:lipid droplet"/>
    <property type="evidence" value="ECO:0007669"/>
    <property type="project" value="TreeGrafter"/>
</dbReference>